<organism evidence="2 3">
    <name type="scientific">Comamonas antarctica</name>
    <dbReference type="NCBI Taxonomy" id="2743470"/>
    <lineage>
        <taxon>Bacteria</taxon>
        <taxon>Pseudomonadati</taxon>
        <taxon>Pseudomonadota</taxon>
        <taxon>Betaproteobacteria</taxon>
        <taxon>Burkholderiales</taxon>
        <taxon>Comamonadaceae</taxon>
        <taxon>Comamonas</taxon>
    </lineage>
</organism>
<gene>
    <name evidence="2" type="ORF">HUK68_09005</name>
</gene>
<dbReference type="PANTHER" id="PTHR43194:SF2">
    <property type="entry name" value="PEROXISOMAL MEMBRANE PROTEIN LPX1"/>
    <property type="match status" value="1"/>
</dbReference>
<dbReference type="AlphaFoldDB" id="A0A6N1X400"/>
<evidence type="ECO:0000259" key="1">
    <source>
        <dbReference type="Pfam" id="PF00561"/>
    </source>
</evidence>
<protein>
    <submittedName>
        <fullName evidence="2">Alpha/beta hydrolase</fullName>
    </submittedName>
</protein>
<keyword evidence="3" id="KW-1185">Reference proteome</keyword>
<proteinExistence type="predicted"/>
<name>A0A6N1X400_9BURK</name>
<dbReference type="InterPro" id="IPR050228">
    <property type="entry name" value="Carboxylesterase_BioH"/>
</dbReference>
<dbReference type="InterPro" id="IPR000073">
    <property type="entry name" value="AB_hydrolase_1"/>
</dbReference>
<feature type="domain" description="AB hydrolase-1" evidence="1">
    <location>
        <begin position="57"/>
        <end position="309"/>
    </location>
</feature>
<accession>A0A6N1X400</accession>
<evidence type="ECO:0000313" key="3">
    <source>
        <dbReference type="Proteomes" id="UP000509579"/>
    </source>
</evidence>
<dbReference type="InterPro" id="IPR000639">
    <property type="entry name" value="Epox_hydrolase-like"/>
</dbReference>
<dbReference type="InterPro" id="IPR029058">
    <property type="entry name" value="AB_hydrolase_fold"/>
</dbReference>
<dbReference type="SUPFAM" id="SSF53474">
    <property type="entry name" value="alpha/beta-Hydrolases"/>
    <property type="match status" value="1"/>
</dbReference>
<dbReference type="GO" id="GO:0016787">
    <property type="term" value="F:hydrolase activity"/>
    <property type="evidence" value="ECO:0007669"/>
    <property type="project" value="UniProtKB-KW"/>
</dbReference>
<keyword evidence="2" id="KW-0378">Hydrolase</keyword>
<sequence>MSGIQETEVQDEAQAGVLQDELAFHRYPGARPPDRQGQVDVFGVKIATYEWGAPDAPPVLLVHGALDFARTFDVFAPLIADGGYRVVSYDHRGHGDSSPAALYGWVADERDLLCVADAVSKQPMPVIGHSKGGSLLIHAIEALPHRFTRFACIDGMPFRSPHPDTAMHERRYMTPEVIAKWLDHRHVSPESERKPGELQALAARRARLNPRLSHEWLCYLVSKGAYEQPDGWRWKLDPAIRPGGFGVMRSRWMTDRLPGFPVPLLALFSTIDEPMGWDCKLEDLIGYLPASAQAIAMADTGHFIHIERPRQTADLILDFLRP</sequence>
<evidence type="ECO:0000313" key="2">
    <source>
        <dbReference type="EMBL" id="QKV53013.1"/>
    </source>
</evidence>
<dbReference type="Proteomes" id="UP000509579">
    <property type="component" value="Chromosome"/>
</dbReference>
<dbReference type="RefSeq" id="WP_175503890.1">
    <property type="nucleotide sequence ID" value="NZ_CAURQT010000031.1"/>
</dbReference>
<dbReference type="PRINTS" id="PR00412">
    <property type="entry name" value="EPOXHYDRLASE"/>
</dbReference>
<dbReference type="PANTHER" id="PTHR43194">
    <property type="entry name" value="HYDROLASE ALPHA/BETA FOLD FAMILY"/>
    <property type="match status" value="1"/>
</dbReference>
<dbReference type="EMBL" id="CP054840">
    <property type="protein sequence ID" value="QKV53013.1"/>
    <property type="molecule type" value="Genomic_DNA"/>
</dbReference>
<dbReference type="Gene3D" id="3.40.50.1820">
    <property type="entry name" value="alpha/beta hydrolase"/>
    <property type="match status" value="1"/>
</dbReference>
<dbReference type="Pfam" id="PF00561">
    <property type="entry name" value="Abhydrolase_1"/>
    <property type="match status" value="1"/>
</dbReference>
<dbReference type="KEGG" id="aant:HUK68_09005"/>
<reference evidence="2 3" key="1">
    <citation type="submission" date="2020-06" db="EMBL/GenBank/DDBJ databases">
        <title>Acidovorax antarctica sp. nov., isolated from Corinth ice sheet soil, Antarctic Fields Peninsula.</title>
        <authorList>
            <person name="Xu Q."/>
            <person name="Peng F."/>
        </authorList>
    </citation>
    <scope>NUCLEOTIDE SEQUENCE [LARGE SCALE GENOMIC DNA]</scope>
    <source>
        <strain evidence="2 3">16-35-5</strain>
    </source>
</reference>